<dbReference type="InterPro" id="IPR005835">
    <property type="entry name" value="NTP_transferase_dom"/>
</dbReference>
<gene>
    <name evidence="2" type="ORF">ACFFK8_01765</name>
</gene>
<dbReference type="Gene3D" id="3.90.550.10">
    <property type="entry name" value="Spore Coat Polysaccharide Biosynthesis Protein SpsA, Chain A"/>
    <property type="match status" value="1"/>
</dbReference>
<dbReference type="RefSeq" id="WP_027952665.1">
    <property type="nucleotide sequence ID" value="NZ_JADU01000027.1"/>
</dbReference>
<proteinExistence type="predicted"/>
<comment type="caution">
    <text evidence="2">The sequence shown here is derived from an EMBL/GenBank/DDBJ whole genome shotgun (WGS) entry which is preliminary data.</text>
</comment>
<accession>A0ABV5ZGS6</accession>
<dbReference type="Proteomes" id="UP001589688">
    <property type="component" value="Unassembled WGS sequence"/>
</dbReference>
<dbReference type="EMBL" id="JBHLZF010000001">
    <property type="protein sequence ID" value="MFB9896582.1"/>
    <property type="molecule type" value="Genomic_DNA"/>
</dbReference>
<evidence type="ECO:0000313" key="3">
    <source>
        <dbReference type="Proteomes" id="UP001589688"/>
    </source>
</evidence>
<organism evidence="2 3">
    <name type="scientific">Hallella seregens ATCC 51272</name>
    <dbReference type="NCBI Taxonomy" id="1336250"/>
    <lineage>
        <taxon>Bacteria</taxon>
        <taxon>Pseudomonadati</taxon>
        <taxon>Bacteroidota</taxon>
        <taxon>Bacteroidia</taxon>
        <taxon>Bacteroidales</taxon>
        <taxon>Prevotellaceae</taxon>
        <taxon>Hallella</taxon>
    </lineage>
</organism>
<dbReference type="SUPFAM" id="SSF159283">
    <property type="entry name" value="Guanosine diphospho-D-mannose pyrophosphorylase/mannose-6-phosphate isomerase linker domain"/>
    <property type="match status" value="1"/>
</dbReference>
<dbReference type="InterPro" id="IPR049577">
    <property type="entry name" value="GMPP_N"/>
</dbReference>
<reference evidence="2 3" key="1">
    <citation type="submission" date="2024-09" db="EMBL/GenBank/DDBJ databases">
        <authorList>
            <person name="Sun Q."/>
            <person name="Mori K."/>
        </authorList>
    </citation>
    <scope>NUCLEOTIDE SEQUENCE [LARGE SCALE GENOMIC DNA]</scope>
    <source>
        <strain evidence="2 3">ATCC 51272</strain>
    </source>
</reference>
<dbReference type="InterPro" id="IPR051161">
    <property type="entry name" value="Mannose-6P_isomerase_type2"/>
</dbReference>
<protein>
    <submittedName>
        <fullName evidence="2">Mannose-1-phosphate guanylyltransferase</fullName>
    </submittedName>
</protein>
<evidence type="ECO:0000259" key="1">
    <source>
        <dbReference type="Pfam" id="PF00483"/>
    </source>
</evidence>
<name>A0ABV5ZGS6_9BACT</name>
<dbReference type="InterPro" id="IPR029044">
    <property type="entry name" value="Nucleotide-diphossugar_trans"/>
</dbReference>
<keyword evidence="2" id="KW-0548">Nucleotidyltransferase</keyword>
<dbReference type="PANTHER" id="PTHR46390">
    <property type="entry name" value="MANNOSE-1-PHOSPHATE GUANYLYLTRANSFERASE"/>
    <property type="match status" value="1"/>
</dbReference>
<dbReference type="PANTHER" id="PTHR46390:SF1">
    <property type="entry name" value="MANNOSE-1-PHOSPHATE GUANYLYLTRANSFERASE"/>
    <property type="match status" value="1"/>
</dbReference>
<evidence type="ECO:0000313" key="2">
    <source>
        <dbReference type="EMBL" id="MFB9896582.1"/>
    </source>
</evidence>
<dbReference type="GO" id="GO:0016779">
    <property type="term" value="F:nucleotidyltransferase activity"/>
    <property type="evidence" value="ECO:0007669"/>
    <property type="project" value="UniProtKB-KW"/>
</dbReference>
<dbReference type="SUPFAM" id="SSF53448">
    <property type="entry name" value="Nucleotide-diphospho-sugar transferases"/>
    <property type="match status" value="1"/>
</dbReference>
<sequence length="351" mass="38865">MNTMQNHVVIMAGGIGSRFWPMSTPQYPKQFIDVMGMGKSLIQLTAERLAPLAPMSNFWVVTSRRYVDIVRQQLPGIPEQNILAEPEPRNTAPCIAYACWKIRRHHPEANIVVTPSDALVVDTTEYQRVIGQALAFTAEGSNIVTIGIKPSRPETGYGYIAASGRLDGSEIQRVEAFKEKPDAATAEQYLAAGNYFWNAGIFVWNVSTITEAIRRYTPALAEKMDAMAPDFYTEREADTLARIFPTCEKISIDYAVMEKADSIFTLPAEFGWSDLGSWGSLHALLPQDAQGNAQVGEGISLYDSRNCVVHAQDARQVVVQGLDGYIVALRDGRLLVCSLDHEQLIKEYSQG</sequence>
<dbReference type="Pfam" id="PF00483">
    <property type="entry name" value="NTP_transferase"/>
    <property type="match status" value="1"/>
</dbReference>
<dbReference type="CDD" id="cd02509">
    <property type="entry name" value="GDP-M1P_Guanylyltransferase"/>
    <property type="match status" value="1"/>
</dbReference>
<keyword evidence="3" id="KW-1185">Reference proteome</keyword>
<feature type="domain" description="Nucleotidyl transferase" evidence="1">
    <location>
        <begin position="8"/>
        <end position="288"/>
    </location>
</feature>
<keyword evidence="2" id="KW-0808">Transferase</keyword>